<evidence type="ECO:0000313" key="12">
    <source>
        <dbReference type="Proteomes" id="UP000075714"/>
    </source>
</evidence>
<keyword evidence="5" id="KW-0136">Cellulose degradation</keyword>
<dbReference type="PANTHER" id="PTHR22298">
    <property type="entry name" value="ENDO-1,4-BETA-GLUCANASE"/>
    <property type="match status" value="1"/>
</dbReference>
<keyword evidence="4" id="KW-0378">Hydrolase</keyword>
<dbReference type="EMBL" id="LSYV01000006">
    <property type="protein sequence ID" value="KXZ54080.1"/>
    <property type="molecule type" value="Genomic_DNA"/>
</dbReference>
<dbReference type="SUPFAM" id="SSF50370">
    <property type="entry name" value="Ricin B-like lectins"/>
    <property type="match status" value="1"/>
</dbReference>
<dbReference type="Proteomes" id="UP000075714">
    <property type="component" value="Unassembled WGS sequence"/>
</dbReference>
<dbReference type="InterPro" id="IPR035992">
    <property type="entry name" value="Ricin_B-like_lectins"/>
</dbReference>
<dbReference type="InterPro" id="IPR012341">
    <property type="entry name" value="6hp_glycosidase-like_sf"/>
</dbReference>
<proteinExistence type="inferred from homology"/>
<evidence type="ECO:0000256" key="9">
    <source>
        <dbReference type="SAM" id="MobiDB-lite"/>
    </source>
</evidence>
<keyword evidence="12" id="KW-1185">Reference proteome</keyword>
<comment type="caution">
    <text evidence="11">The sequence shown here is derived from an EMBL/GenBank/DDBJ whole genome shotgun (WGS) entry which is preliminary data.</text>
</comment>
<dbReference type="Gene3D" id="1.50.10.10">
    <property type="match status" value="1"/>
</dbReference>
<evidence type="ECO:0000256" key="8">
    <source>
        <dbReference type="ARBA" id="ARBA00023326"/>
    </source>
</evidence>
<evidence type="ECO:0000256" key="3">
    <source>
        <dbReference type="ARBA" id="ARBA00012601"/>
    </source>
</evidence>
<dbReference type="Gene3D" id="2.80.10.50">
    <property type="match status" value="1"/>
</dbReference>
<feature type="domain" description="Glycoside hydrolase family 9" evidence="10">
    <location>
        <begin position="2"/>
        <end position="425"/>
    </location>
</feature>
<evidence type="ECO:0000256" key="7">
    <source>
        <dbReference type="ARBA" id="ARBA00023295"/>
    </source>
</evidence>
<dbReference type="AlphaFoldDB" id="A0A150GXI3"/>
<evidence type="ECO:0000256" key="6">
    <source>
        <dbReference type="ARBA" id="ARBA00023277"/>
    </source>
</evidence>
<feature type="region of interest" description="Disordered" evidence="9">
    <location>
        <begin position="144"/>
        <end position="166"/>
    </location>
</feature>
<organism evidence="11 12">
    <name type="scientific">Gonium pectorale</name>
    <name type="common">Green alga</name>
    <dbReference type="NCBI Taxonomy" id="33097"/>
    <lineage>
        <taxon>Eukaryota</taxon>
        <taxon>Viridiplantae</taxon>
        <taxon>Chlorophyta</taxon>
        <taxon>core chlorophytes</taxon>
        <taxon>Chlorophyceae</taxon>
        <taxon>CS clade</taxon>
        <taxon>Chlamydomonadales</taxon>
        <taxon>Volvocaceae</taxon>
        <taxon>Gonium</taxon>
    </lineage>
</organism>
<evidence type="ECO:0000256" key="1">
    <source>
        <dbReference type="ARBA" id="ARBA00000966"/>
    </source>
</evidence>
<comment type="similarity">
    <text evidence="2">Belongs to the glycosyl hydrolase 9 (cellulase E) family.</text>
</comment>
<dbReference type="OrthoDB" id="536206at2759"/>
<dbReference type="EC" id="3.2.1.4" evidence="3"/>
<dbReference type="GO" id="GO:0008810">
    <property type="term" value="F:cellulase activity"/>
    <property type="evidence" value="ECO:0007669"/>
    <property type="project" value="UniProtKB-EC"/>
</dbReference>
<dbReference type="SUPFAM" id="SSF48208">
    <property type="entry name" value="Six-hairpin glycosidases"/>
    <property type="match status" value="1"/>
</dbReference>
<name>A0A150GXI3_GONPE</name>
<accession>A0A150GXI3</accession>
<dbReference type="InterPro" id="IPR008928">
    <property type="entry name" value="6-hairpin_glycosidase_sf"/>
</dbReference>
<evidence type="ECO:0000313" key="11">
    <source>
        <dbReference type="EMBL" id="KXZ54080.1"/>
    </source>
</evidence>
<dbReference type="CDD" id="cd00161">
    <property type="entry name" value="beta-trefoil_Ricin-like"/>
    <property type="match status" value="1"/>
</dbReference>
<keyword evidence="7" id="KW-0326">Glycosidase</keyword>
<reference evidence="12" key="1">
    <citation type="journal article" date="2016" name="Nat. Commun.">
        <title>The Gonium pectorale genome demonstrates co-option of cell cycle regulation during the evolution of multicellularity.</title>
        <authorList>
            <person name="Hanschen E.R."/>
            <person name="Marriage T.N."/>
            <person name="Ferris P.J."/>
            <person name="Hamaji T."/>
            <person name="Toyoda A."/>
            <person name="Fujiyama A."/>
            <person name="Neme R."/>
            <person name="Noguchi H."/>
            <person name="Minakuchi Y."/>
            <person name="Suzuki M."/>
            <person name="Kawai-Toyooka H."/>
            <person name="Smith D.R."/>
            <person name="Sparks H."/>
            <person name="Anderson J."/>
            <person name="Bakaric R."/>
            <person name="Luria V."/>
            <person name="Karger A."/>
            <person name="Kirschner M.W."/>
            <person name="Durand P.M."/>
            <person name="Michod R.E."/>
            <person name="Nozaki H."/>
            <person name="Olson B.J."/>
        </authorList>
    </citation>
    <scope>NUCLEOTIDE SEQUENCE [LARGE SCALE GENOMIC DNA]</scope>
    <source>
        <strain evidence="12">NIES-2863</strain>
    </source>
</reference>
<comment type="catalytic activity">
    <reaction evidence="1">
        <text>Endohydrolysis of (1-&gt;4)-beta-D-glucosidic linkages in cellulose, lichenin and cereal beta-D-glucans.</text>
        <dbReference type="EC" id="3.2.1.4"/>
    </reaction>
</comment>
<gene>
    <name evidence="11" type="ORF">GPECTOR_5g186</name>
</gene>
<keyword evidence="8" id="KW-0624">Polysaccharide degradation</keyword>
<evidence type="ECO:0000256" key="5">
    <source>
        <dbReference type="ARBA" id="ARBA00023001"/>
    </source>
</evidence>
<dbReference type="InterPro" id="IPR001701">
    <property type="entry name" value="Glyco_hydro_9"/>
</dbReference>
<sequence length="794" mass="84500">MSGELPDWSFARAWRRGSHLGDKLHDTAPITGGWNTDGGHLKSSLTIASSASLMAFAALTWEDTLRAGPDGKPDDATWNQLLRNLEWAADYLHQCATAGGSGVFVAQVGDHFTEDSYWGAPEDQPDDRFRPVWVVRAGYREGADVTSQRSGEATDTGPGSPSARGQRFIDKADELWSWAKSLDAVWQAPEGNNTILSRTHSDDQAWAAAWICKRELLTSGADVESACTEAADLWDDYHMREGLLNTDNWHAAALLLLRDTGAGGSEAAAKYLAALKARYLNPWVPSDLEAPSAKPASAMAFVSLAAAAEPAAGSTVDPREGRRWQCWAKRQVDWMLGNNPSSKALVTGLEGTPGFSGIAIPTQPRHRGSACTNGVCAAPGQPNLRTLPGALLAGPHRDGTIEDNRDNGPYAFVSIEYNGALAAALMGLVALRSDWTASGRSWSAFCSVCPDVAGFTATVDLAVSKGLEIRDYGSAESAVGACSYLPWCTYVSGSGGVWRSGDIASEPGTCLYTRHPSVHELADSAQVMIGTSLGASASCWDAGSSLADGNEVVQYQCDNVENQKFYLIQADDAWWKLIASSGLCLGFKDAGVVNQTPMILKTCAEAEDQLFTFTAKASGGYTIRPQHAPGIIGANTRLLRCLPHLLQQLQRSAIVAFLDFAKAYDTSDRSFLLAAMDRMGFGSGFLAWAQLVLSDTCAVASVNGYLSQALKEHGVGAALGCAASAARATASQFADDTQVALNSAGEVPGFRELMVVFARSGLWPAPQPYEGRAAAAVVAFPHIEVLHPQGLILR</sequence>
<evidence type="ECO:0000256" key="4">
    <source>
        <dbReference type="ARBA" id="ARBA00022801"/>
    </source>
</evidence>
<dbReference type="Pfam" id="PF00759">
    <property type="entry name" value="Glyco_hydro_9"/>
    <property type="match status" value="1"/>
</dbReference>
<dbReference type="STRING" id="33097.A0A150GXI3"/>
<dbReference type="GO" id="GO:0030245">
    <property type="term" value="P:cellulose catabolic process"/>
    <property type="evidence" value="ECO:0007669"/>
    <property type="project" value="UniProtKB-KW"/>
</dbReference>
<dbReference type="PROSITE" id="PS50231">
    <property type="entry name" value="RICIN_B_LECTIN"/>
    <property type="match status" value="1"/>
</dbReference>
<keyword evidence="6" id="KW-0119">Carbohydrate metabolism</keyword>
<evidence type="ECO:0000256" key="2">
    <source>
        <dbReference type="ARBA" id="ARBA00007072"/>
    </source>
</evidence>
<evidence type="ECO:0000259" key="10">
    <source>
        <dbReference type="Pfam" id="PF00759"/>
    </source>
</evidence>
<feature type="compositionally biased region" description="Polar residues" evidence="9">
    <location>
        <begin position="145"/>
        <end position="159"/>
    </location>
</feature>
<protein>
    <recommendedName>
        <fullName evidence="3">cellulase</fullName>
        <ecNumber evidence="3">3.2.1.4</ecNumber>
    </recommendedName>
</protein>